<evidence type="ECO:0000313" key="2">
    <source>
        <dbReference type="Proteomes" id="UP001278766"/>
    </source>
</evidence>
<dbReference type="GeneID" id="87840226"/>
<reference evidence="1" key="1">
    <citation type="journal article" date="2023" name="Mol. Phylogenet. Evol.">
        <title>Genome-scale phylogeny and comparative genomics of the fungal order Sordariales.</title>
        <authorList>
            <person name="Hensen N."/>
            <person name="Bonometti L."/>
            <person name="Westerberg I."/>
            <person name="Brannstrom I.O."/>
            <person name="Guillou S."/>
            <person name="Cros-Aarteil S."/>
            <person name="Calhoun S."/>
            <person name="Haridas S."/>
            <person name="Kuo A."/>
            <person name="Mondo S."/>
            <person name="Pangilinan J."/>
            <person name="Riley R."/>
            <person name="LaButti K."/>
            <person name="Andreopoulos B."/>
            <person name="Lipzen A."/>
            <person name="Chen C."/>
            <person name="Yan M."/>
            <person name="Daum C."/>
            <person name="Ng V."/>
            <person name="Clum A."/>
            <person name="Steindorff A."/>
            <person name="Ohm R.A."/>
            <person name="Martin F."/>
            <person name="Silar P."/>
            <person name="Natvig D.O."/>
            <person name="Lalanne C."/>
            <person name="Gautier V."/>
            <person name="Ament-Velasquez S.L."/>
            <person name="Kruys A."/>
            <person name="Hutchinson M.I."/>
            <person name="Powell A.J."/>
            <person name="Barry K."/>
            <person name="Miller A.N."/>
            <person name="Grigoriev I.V."/>
            <person name="Debuchy R."/>
            <person name="Gladieux P."/>
            <person name="Hiltunen Thoren M."/>
            <person name="Johannesson H."/>
        </authorList>
    </citation>
    <scope>NUCLEOTIDE SEQUENCE</scope>
    <source>
        <strain evidence="1">CBS 168.71</strain>
    </source>
</reference>
<protein>
    <recommendedName>
        <fullName evidence="3">F-box domain-containing protein</fullName>
    </recommendedName>
</protein>
<comment type="caution">
    <text evidence="1">The sequence shown here is derived from an EMBL/GenBank/DDBJ whole genome shotgun (WGS) entry which is preliminary data.</text>
</comment>
<organism evidence="1 2">
    <name type="scientific">Chaetomium fimeti</name>
    <dbReference type="NCBI Taxonomy" id="1854472"/>
    <lineage>
        <taxon>Eukaryota</taxon>
        <taxon>Fungi</taxon>
        <taxon>Dikarya</taxon>
        <taxon>Ascomycota</taxon>
        <taxon>Pezizomycotina</taxon>
        <taxon>Sordariomycetes</taxon>
        <taxon>Sordariomycetidae</taxon>
        <taxon>Sordariales</taxon>
        <taxon>Chaetomiaceae</taxon>
        <taxon>Chaetomium</taxon>
    </lineage>
</organism>
<evidence type="ECO:0000313" key="1">
    <source>
        <dbReference type="EMBL" id="KAK3299469.1"/>
    </source>
</evidence>
<dbReference type="AlphaFoldDB" id="A0AAE0HMW4"/>
<evidence type="ECO:0008006" key="3">
    <source>
        <dbReference type="Google" id="ProtNLM"/>
    </source>
</evidence>
<accession>A0AAE0HMW4</accession>
<dbReference type="CDD" id="cd09917">
    <property type="entry name" value="F-box_SF"/>
    <property type="match status" value="1"/>
</dbReference>
<dbReference type="EMBL" id="JAUEPN010000002">
    <property type="protein sequence ID" value="KAK3299469.1"/>
    <property type="molecule type" value="Genomic_DNA"/>
</dbReference>
<dbReference type="RefSeq" id="XP_062662983.1">
    <property type="nucleotide sequence ID" value="XM_062803278.1"/>
</dbReference>
<keyword evidence="2" id="KW-1185">Reference proteome</keyword>
<name>A0AAE0HMW4_9PEZI</name>
<dbReference type="Proteomes" id="UP001278766">
    <property type="component" value="Unassembled WGS sequence"/>
</dbReference>
<sequence>MCAMLQNLPPELVQQITGSVGDADILHLRSTCRQLYEKTFPAFATAFFGCVTVDLCPKPLERLRQIADDERLRLYVRKLVVGELANGCPNPPRHLPGTGHCWARDPSTGCLDPSSPVICDLRAIVSRLVNCYSVAVRDENEANEELREPSETGGLLLMDTVHVALLLANGLQTIRSFQIVHEPSMIHGYTRSLLPRSVAGSLGESWASNLVDLHLQWYSMHDPDSLLVLVDLVLGARSLRKLCMRGAPAEFYRRLAAAPPDDLPLTVLDVRHAPRDMTSDVLASLTSRFRRTLEHLYVRHVRLSDPENWTAVLRDWARNLGHLKSFGVQTLLGKAGRKMLLFSPILEWEGMPTAGRVQFTTKRAAAHATRREVDGVRYENRTRVEDVQSVLRELADCSYLLPGFRPITSGMVSTRGEYRIGGGLLAEEVRVLHSPDASL</sequence>
<gene>
    <name evidence="1" type="ORF">B0H64DRAFT_388530</name>
</gene>
<proteinExistence type="predicted"/>
<reference evidence="1" key="2">
    <citation type="submission" date="2023-06" db="EMBL/GenBank/DDBJ databases">
        <authorList>
            <consortium name="Lawrence Berkeley National Laboratory"/>
            <person name="Haridas S."/>
            <person name="Hensen N."/>
            <person name="Bonometti L."/>
            <person name="Westerberg I."/>
            <person name="Brannstrom I.O."/>
            <person name="Guillou S."/>
            <person name="Cros-Aarteil S."/>
            <person name="Calhoun S."/>
            <person name="Kuo A."/>
            <person name="Mondo S."/>
            <person name="Pangilinan J."/>
            <person name="Riley R."/>
            <person name="Labutti K."/>
            <person name="Andreopoulos B."/>
            <person name="Lipzen A."/>
            <person name="Chen C."/>
            <person name="Yanf M."/>
            <person name="Daum C."/>
            <person name="Ng V."/>
            <person name="Clum A."/>
            <person name="Steindorff A."/>
            <person name="Ohm R."/>
            <person name="Martin F."/>
            <person name="Silar P."/>
            <person name="Natvig D."/>
            <person name="Lalanne C."/>
            <person name="Gautier V."/>
            <person name="Ament-Velasquez S.L."/>
            <person name="Kruys A."/>
            <person name="Hutchinson M.I."/>
            <person name="Powell A.J."/>
            <person name="Barry K."/>
            <person name="Miller A.N."/>
            <person name="Grigoriev I.V."/>
            <person name="Debuchy R."/>
            <person name="Gladieux P."/>
            <person name="Thoren M.H."/>
            <person name="Johannesson H."/>
        </authorList>
    </citation>
    <scope>NUCLEOTIDE SEQUENCE</scope>
    <source>
        <strain evidence="1">CBS 168.71</strain>
    </source>
</reference>